<keyword evidence="3" id="KW-1185">Reference proteome</keyword>
<dbReference type="OrthoDB" id="2411882at2759"/>
<organism evidence="2 3">
    <name type="scientific">Ambispora leptoticha</name>
    <dbReference type="NCBI Taxonomy" id="144679"/>
    <lineage>
        <taxon>Eukaryota</taxon>
        <taxon>Fungi</taxon>
        <taxon>Fungi incertae sedis</taxon>
        <taxon>Mucoromycota</taxon>
        <taxon>Glomeromycotina</taxon>
        <taxon>Glomeromycetes</taxon>
        <taxon>Archaeosporales</taxon>
        <taxon>Ambisporaceae</taxon>
        <taxon>Ambispora</taxon>
    </lineage>
</organism>
<evidence type="ECO:0000256" key="1">
    <source>
        <dbReference type="SAM" id="Phobius"/>
    </source>
</evidence>
<reference evidence="2" key="1">
    <citation type="submission" date="2021-06" db="EMBL/GenBank/DDBJ databases">
        <authorList>
            <person name="Kallberg Y."/>
            <person name="Tangrot J."/>
            <person name="Rosling A."/>
        </authorList>
    </citation>
    <scope>NUCLEOTIDE SEQUENCE</scope>
    <source>
        <strain evidence="2">FL130A</strain>
    </source>
</reference>
<dbReference type="Proteomes" id="UP000789508">
    <property type="component" value="Unassembled WGS sequence"/>
</dbReference>
<keyword evidence="1" id="KW-1133">Transmembrane helix</keyword>
<comment type="caution">
    <text evidence="2">The sequence shown here is derived from an EMBL/GenBank/DDBJ whole genome shotgun (WGS) entry which is preliminary data.</text>
</comment>
<accession>A0A9N9J4U0</accession>
<evidence type="ECO:0000313" key="3">
    <source>
        <dbReference type="Proteomes" id="UP000789508"/>
    </source>
</evidence>
<dbReference type="AlphaFoldDB" id="A0A9N9J4U0"/>
<evidence type="ECO:0000313" key="2">
    <source>
        <dbReference type="EMBL" id="CAG8765831.1"/>
    </source>
</evidence>
<keyword evidence="1" id="KW-0812">Transmembrane</keyword>
<feature type="non-terminal residue" evidence="2">
    <location>
        <position position="49"/>
    </location>
</feature>
<feature type="transmembrane region" description="Helical" evidence="1">
    <location>
        <begin position="18"/>
        <end position="38"/>
    </location>
</feature>
<protein>
    <submittedName>
        <fullName evidence="2">3829_t:CDS:1</fullName>
    </submittedName>
</protein>
<keyword evidence="1" id="KW-0472">Membrane</keyword>
<feature type="non-terminal residue" evidence="2">
    <location>
        <position position="1"/>
    </location>
</feature>
<sequence length="49" mass="5530">AIELKNKPSERMRKRSEILGLVVTVGNLLSMVIFTTYLPKQLSEQGIAR</sequence>
<name>A0A9N9J4U0_9GLOM</name>
<proteinExistence type="predicted"/>
<dbReference type="EMBL" id="CAJVPS010049198">
    <property type="protein sequence ID" value="CAG8765831.1"/>
    <property type="molecule type" value="Genomic_DNA"/>
</dbReference>
<gene>
    <name evidence="2" type="ORF">ALEPTO_LOCUS13866</name>
</gene>